<dbReference type="GO" id="GO:0008270">
    <property type="term" value="F:zinc ion binding"/>
    <property type="evidence" value="ECO:0007669"/>
    <property type="project" value="UniProtKB-KW"/>
</dbReference>
<evidence type="ECO:0000256" key="1">
    <source>
        <dbReference type="ARBA" id="ARBA00005762"/>
    </source>
</evidence>
<reference evidence="16" key="1">
    <citation type="submission" date="2021-02" db="EMBL/GenBank/DDBJ databases">
        <authorList>
            <person name="Nowell W R."/>
        </authorList>
    </citation>
    <scope>NUCLEOTIDE SEQUENCE</scope>
</reference>
<dbReference type="Proteomes" id="UP000663823">
    <property type="component" value="Unassembled WGS sequence"/>
</dbReference>
<dbReference type="InterPro" id="IPR058752">
    <property type="entry name" value="RDRP_C_head"/>
</dbReference>
<feature type="domain" description="MULE transposase" evidence="14">
    <location>
        <begin position="1207"/>
        <end position="1299"/>
    </location>
</feature>
<keyword evidence="7" id="KW-0862">Zinc</keyword>
<dbReference type="InterPro" id="IPR007588">
    <property type="entry name" value="Znf_FLYWCH"/>
</dbReference>
<dbReference type="EC" id="2.7.7.48" evidence="11"/>
<dbReference type="Pfam" id="PF05183">
    <property type="entry name" value="RdRP"/>
    <property type="match status" value="1"/>
</dbReference>
<evidence type="ECO:0000256" key="2">
    <source>
        <dbReference type="ARBA" id="ARBA00022484"/>
    </source>
</evidence>
<evidence type="ECO:0000256" key="5">
    <source>
        <dbReference type="ARBA" id="ARBA00022723"/>
    </source>
</evidence>
<dbReference type="PANTHER" id="PTHR23079">
    <property type="entry name" value="RNA-DEPENDENT RNA POLYMERASE"/>
    <property type="match status" value="1"/>
</dbReference>
<evidence type="ECO:0000256" key="8">
    <source>
        <dbReference type="ARBA" id="ARBA00022884"/>
    </source>
</evidence>
<dbReference type="InterPro" id="IPR018289">
    <property type="entry name" value="MULE_transposase_dom"/>
</dbReference>
<dbReference type="Pfam" id="PF04500">
    <property type="entry name" value="FLYWCH"/>
    <property type="match status" value="1"/>
</dbReference>
<dbReference type="Pfam" id="PF10551">
    <property type="entry name" value="MULE"/>
    <property type="match status" value="1"/>
</dbReference>
<keyword evidence="2 11" id="KW-0696">RNA-directed RNA polymerase</keyword>
<dbReference type="GO" id="GO:0031380">
    <property type="term" value="C:nuclear RNA-directed RNA polymerase complex"/>
    <property type="evidence" value="ECO:0007669"/>
    <property type="project" value="TreeGrafter"/>
</dbReference>
<dbReference type="GO" id="GO:0003723">
    <property type="term" value="F:RNA binding"/>
    <property type="evidence" value="ECO:0007669"/>
    <property type="project" value="UniProtKB-KW"/>
</dbReference>
<evidence type="ECO:0000313" key="16">
    <source>
        <dbReference type="EMBL" id="CAF3647757.1"/>
    </source>
</evidence>
<evidence type="ECO:0000259" key="15">
    <source>
        <dbReference type="Pfam" id="PF26253"/>
    </source>
</evidence>
<feature type="domain" description="FLYWCH-type" evidence="12">
    <location>
        <begin position="1034"/>
        <end position="1086"/>
    </location>
</feature>
<dbReference type="Gene3D" id="2.20.25.240">
    <property type="match status" value="1"/>
</dbReference>
<feature type="domain" description="RDRP C-terminal head" evidence="15">
    <location>
        <begin position="886"/>
        <end position="1014"/>
    </location>
</feature>
<organism evidence="16 17">
    <name type="scientific">Rotaria sordida</name>
    <dbReference type="NCBI Taxonomy" id="392033"/>
    <lineage>
        <taxon>Eukaryota</taxon>
        <taxon>Metazoa</taxon>
        <taxon>Spiralia</taxon>
        <taxon>Gnathifera</taxon>
        <taxon>Rotifera</taxon>
        <taxon>Eurotatoria</taxon>
        <taxon>Bdelloidea</taxon>
        <taxon>Philodinida</taxon>
        <taxon>Philodinidae</taxon>
        <taxon>Rotaria</taxon>
    </lineage>
</organism>
<keyword evidence="3 11" id="KW-0808">Transferase</keyword>
<comment type="caution">
    <text evidence="16">The sequence shown here is derived from an EMBL/GenBank/DDBJ whole genome shotgun (WGS) entry which is preliminary data.</text>
</comment>
<keyword evidence="5" id="KW-0479">Metal-binding</keyword>
<keyword evidence="9" id="KW-0943">RNA-mediated gene silencing</keyword>
<comment type="catalytic activity">
    <reaction evidence="10 11">
        <text>RNA(n) + a ribonucleoside 5'-triphosphate = RNA(n+1) + diphosphate</text>
        <dbReference type="Rhea" id="RHEA:21248"/>
        <dbReference type="Rhea" id="RHEA-COMP:14527"/>
        <dbReference type="Rhea" id="RHEA-COMP:17342"/>
        <dbReference type="ChEBI" id="CHEBI:33019"/>
        <dbReference type="ChEBI" id="CHEBI:61557"/>
        <dbReference type="ChEBI" id="CHEBI:140395"/>
        <dbReference type="EC" id="2.7.7.48"/>
    </reaction>
</comment>
<evidence type="ECO:0000259" key="14">
    <source>
        <dbReference type="Pfam" id="PF10551"/>
    </source>
</evidence>
<evidence type="ECO:0000256" key="10">
    <source>
        <dbReference type="ARBA" id="ARBA00048744"/>
    </source>
</evidence>
<feature type="domain" description="RDRP core" evidence="13">
    <location>
        <begin position="307"/>
        <end position="862"/>
    </location>
</feature>
<dbReference type="GO" id="GO:0003968">
    <property type="term" value="F:RNA-directed RNA polymerase activity"/>
    <property type="evidence" value="ECO:0007669"/>
    <property type="project" value="UniProtKB-KW"/>
</dbReference>
<evidence type="ECO:0000256" key="11">
    <source>
        <dbReference type="RuleBase" id="RU363098"/>
    </source>
</evidence>
<evidence type="ECO:0000313" key="17">
    <source>
        <dbReference type="Proteomes" id="UP000663823"/>
    </source>
</evidence>
<keyword evidence="6" id="KW-0863">Zinc-finger</keyword>
<evidence type="ECO:0000256" key="7">
    <source>
        <dbReference type="ARBA" id="ARBA00022833"/>
    </source>
</evidence>
<keyword evidence="8 11" id="KW-0694">RNA-binding</keyword>
<accession>A0A818R3I0</accession>
<dbReference type="InterPro" id="IPR057596">
    <property type="entry name" value="RDRP_core"/>
</dbReference>
<gene>
    <name evidence="16" type="ORF">OTI717_LOCUS9193</name>
</gene>
<evidence type="ECO:0000259" key="13">
    <source>
        <dbReference type="Pfam" id="PF05183"/>
    </source>
</evidence>
<evidence type="ECO:0000256" key="9">
    <source>
        <dbReference type="ARBA" id="ARBA00023158"/>
    </source>
</evidence>
<evidence type="ECO:0000256" key="3">
    <source>
        <dbReference type="ARBA" id="ARBA00022679"/>
    </source>
</evidence>
<dbReference type="PANTHER" id="PTHR23079:SF55">
    <property type="entry name" value="RNA-DIRECTED RNA POLYMERASE"/>
    <property type="match status" value="1"/>
</dbReference>
<evidence type="ECO:0000256" key="4">
    <source>
        <dbReference type="ARBA" id="ARBA00022695"/>
    </source>
</evidence>
<evidence type="ECO:0000256" key="6">
    <source>
        <dbReference type="ARBA" id="ARBA00022771"/>
    </source>
</evidence>
<dbReference type="InterPro" id="IPR007855">
    <property type="entry name" value="RDRP"/>
</dbReference>
<name>A0A818R3I0_9BILA</name>
<dbReference type="EMBL" id="CAJOAX010000769">
    <property type="protein sequence ID" value="CAF3647757.1"/>
    <property type="molecule type" value="Genomic_DNA"/>
</dbReference>
<sequence>MIPGLVSRSYEIPNEMLTTMIQSSCCNFPIWIRQRSKIVETLVPQIDKCSNLIEISFGYLTSIAAYCWSKNIQNDSLLEWKTDIREKYLAIKYKSKFTVELRLNQDCLDKYFLMSTENIRTYTMILPLKAIPRCYCIIQAKKRSYTQRTLDFGIIDGSCLVNSSAICLKFHEYNSLISCAEFLINVLKLDCHQGYFNCTQMLTPKLQFDHILSDFWSSYAFQMLLTLGDRIKHQITIVTLRKIIQLSYSSRGQQYPNHKCYLKLMAVYFRARFNRFFDINQEFDNIQAIPSNIILDKWEYVPRIYLTPYGTYPLPVKPMRGNRILRERNLFGSGKHFCRVIIRDIDLGQPQIDFIRINERWIKDLILEKTNIIIGDQTFEFLLCSNSQLRDRSFWFYAPYNGRRAKHIRQWMGDFSSEKCIGRRIARMALSLTGTTATIKLLPHQIQKIDDKLDDHDRIFTDGIGKISPMALKEAMMCYNPEVIENNYMPCVIQARLNGIKGVFVVAPDLSSEGILIQYRPSQYKFKVDHHVLEIVKHSSSGMAFLNRQVIVLLENMKVEKHIFVKLQNKARLKISMSLLANKSAQHTLEQHVRSYDWERMYHSGVQLTQEPFVRSLLLLLAKERLKRLKEKSHIQISLSDGRMLLGVVDETNSLQYGQIFIQLHDLNGQSQIIKNRKVLITKNPAHFPGDIRKLDAVDCPTLHHLYECVVFPAQGQRPHPNEISGSDLDGDEYWVCWNEDLVNNAILQYSPATFDSVGKMKHNGEITMMEIADFLFKYLSSDSLGALSNRHLACCTLYGPSHENSCRLAQIISEAVDFPKTGILPKQPRDINIDKYPDFMENKYKHSFESHSSIGIMYRQVKEVWEIHSTYQDKLYDQKININEDFLIQGYETYIHEAENEYQYYTSRINTILLTYNLENEYELITGCHSCIEEEKKNNDSVETALLEFRYLVQEMRTRFANDKSDDAAQLCKASAWYYIAYKSGTILSFGWIMNRLMSDIIKQKQIPQEEHQALKRIGKAISMHDYETMSIIQSSRGKDQLLFDGFRYRRANNSQVTWRCVRNNCAGRVTSRDVEYIHLNDHNHAPNPDELISKQFKSIIDKRAETSNEPPRKIIHEALLDVHPGDASAVQNYRTVQRSVQRKRKKNDMPLSTPLSFENIIIPEELKLTNTGDKFLLYDNEKNDNRIIILSSSTDLNRLSISDHWHMDGTFKVSPKLFYQLYSIHSHFRGRSLPFLYAYLPGKAEHIYKEFFDIILQNIAKYPTSITIDFEGAVANVIKQKLPSTKITACFFHFKQNLWRKIRDVGLVQLFLHDREIRHQLKNFACLAFVPEQHVIEEFEKLEEESPESMNEFIDYFENNYIGRKVRNNRRHSPRFAISFWNCFDRLDLQLPRTNNPQEAWHNALQNSCRKHPTIYQSIHDLKTEQHANLIFAEKAEAETIKIVKRALYEEIDEQLQNLVANFNIYTRKEYFKKARALFNF</sequence>
<dbReference type="Pfam" id="PF26253">
    <property type="entry name" value="RdRP_head"/>
    <property type="match status" value="1"/>
</dbReference>
<proteinExistence type="inferred from homology"/>
<keyword evidence="4 11" id="KW-0548">Nucleotidyltransferase</keyword>
<dbReference type="GO" id="GO:0030422">
    <property type="term" value="P:siRNA processing"/>
    <property type="evidence" value="ECO:0007669"/>
    <property type="project" value="TreeGrafter"/>
</dbReference>
<protein>
    <recommendedName>
        <fullName evidence="11">RNA-dependent RNA polymerase</fullName>
        <ecNumber evidence="11">2.7.7.48</ecNumber>
    </recommendedName>
</protein>
<comment type="similarity">
    <text evidence="1 11">Belongs to the RdRP family.</text>
</comment>
<evidence type="ECO:0000259" key="12">
    <source>
        <dbReference type="Pfam" id="PF04500"/>
    </source>
</evidence>